<evidence type="ECO:0000313" key="2">
    <source>
        <dbReference type="Proteomes" id="UP000009049"/>
    </source>
</evidence>
<dbReference type="AlphaFoldDB" id="A4CKM4"/>
<accession>A4CKM4</accession>
<sequence>MDFGSEAKRKGLTGFIFHYDGPVCFRALNQKNADLKFKRFTQEQENLKKEITQGSLSKVS</sequence>
<reference evidence="1 2" key="1">
    <citation type="journal article" date="2009" name="J. Bacteriol.">
        <title>Complete genome sequence of Robiginitalea biformata HTCC2501.</title>
        <authorList>
            <person name="Oh H.M."/>
            <person name="Giovannoni S.J."/>
            <person name="Lee K."/>
            <person name="Ferriera S."/>
            <person name="Johnson J."/>
            <person name="Cho J.C."/>
        </authorList>
    </citation>
    <scope>NUCLEOTIDE SEQUENCE [LARGE SCALE GENOMIC DNA]</scope>
    <source>
        <strain evidence="2">ATCC BAA-864 / HTCC2501 / KCTC 12146</strain>
    </source>
</reference>
<keyword evidence="2" id="KW-1185">Reference proteome</keyword>
<dbReference type="KEGG" id="rbi:RB2501_13884"/>
<protein>
    <submittedName>
        <fullName evidence="1">Uncharacterized protein</fullName>
    </submittedName>
</protein>
<evidence type="ECO:0000313" key="1">
    <source>
        <dbReference type="EMBL" id="EAR15423.1"/>
    </source>
</evidence>
<dbReference type="HOGENOM" id="CLU_2938855_0_0_10"/>
<proteinExistence type="predicted"/>
<dbReference type="Proteomes" id="UP000009049">
    <property type="component" value="Chromosome"/>
</dbReference>
<name>A4CKM4_ROBBH</name>
<organism evidence="1 2">
    <name type="scientific">Robiginitalea biformata (strain ATCC BAA-864 / DSM 15991 / KCTC 12146 / HTCC2501)</name>
    <dbReference type="NCBI Taxonomy" id="313596"/>
    <lineage>
        <taxon>Bacteria</taxon>
        <taxon>Pseudomonadati</taxon>
        <taxon>Bacteroidota</taxon>
        <taxon>Flavobacteriia</taxon>
        <taxon>Flavobacteriales</taxon>
        <taxon>Flavobacteriaceae</taxon>
        <taxon>Robiginitalea</taxon>
    </lineage>
</organism>
<gene>
    <name evidence="1" type="ordered locus">RB2501_13884</name>
</gene>
<dbReference type="EMBL" id="CP001712">
    <property type="protein sequence ID" value="EAR15423.1"/>
    <property type="molecule type" value="Genomic_DNA"/>
</dbReference>
<dbReference type="STRING" id="313596.RB2501_13884"/>